<evidence type="ECO:0000256" key="1">
    <source>
        <dbReference type="SAM" id="Phobius"/>
    </source>
</evidence>
<dbReference type="Proteomes" id="UP000266723">
    <property type="component" value="Unassembled WGS sequence"/>
</dbReference>
<keyword evidence="1" id="KW-1133">Transmembrane helix</keyword>
<sequence length="151" mass="16567">MLGLICWSPSCLHFIIAARMADPSATSGEFTRRLSTALRFANFILFSILSLFSHLVAVFIVARISSSSHFCHVCHLGLDSVFLRVCSVGLEGCLCIKLELWFFGGWLPFSLPQSFVVLRWHGRLALVYGASYLLAGGWAFGALGMCLPTSC</sequence>
<evidence type="ECO:0000313" key="3">
    <source>
        <dbReference type="Proteomes" id="UP000266723"/>
    </source>
</evidence>
<keyword evidence="1" id="KW-0812">Transmembrane</keyword>
<comment type="caution">
    <text evidence="2">The sequence shown here is derived from an EMBL/GenBank/DDBJ whole genome shotgun (WGS) entry which is preliminary data.</text>
</comment>
<proteinExistence type="predicted"/>
<reference evidence="2 3" key="1">
    <citation type="journal article" date="2020" name="BMC Genomics">
        <title>Intraspecific diversification of the crop wild relative Brassica cretica Lam. using demographic model selection.</title>
        <authorList>
            <person name="Kioukis A."/>
            <person name="Michalopoulou V.A."/>
            <person name="Briers L."/>
            <person name="Pirintsos S."/>
            <person name="Studholme D.J."/>
            <person name="Pavlidis P."/>
            <person name="Sarris P.F."/>
        </authorList>
    </citation>
    <scope>NUCLEOTIDE SEQUENCE [LARGE SCALE GENOMIC DNA]</scope>
    <source>
        <strain evidence="3">cv. PFS-1207/04</strain>
    </source>
</reference>
<keyword evidence="1" id="KW-0472">Membrane</keyword>
<gene>
    <name evidence="2" type="ORF">DY000_02042516</name>
</gene>
<keyword evidence="3" id="KW-1185">Reference proteome</keyword>
<feature type="transmembrane region" description="Helical" evidence="1">
    <location>
        <begin position="124"/>
        <end position="147"/>
    </location>
</feature>
<evidence type="ECO:0000313" key="2">
    <source>
        <dbReference type="EMBL" id="KAF3533040.1"/>
    </source>
</evidence>
<feature type="transmembrane region" description="Helical" evidence="1">
    <location>
        <begin position="41"/>
        <end position="61"/>
    </location>
</feature>
<organism evidence="2 3">
    <name type="scientific">Brassica cretica</name>
    <name type="common">Mustard</name>
    <dbReference type="NCBI Taxonomy" id="69181"/>
    <lineage>
        <taxon>Eukaryota</taxon>
        <taxon>Viridiplantae</taxon>
        <taxon>Streptophyta</taxon>
        <taxon>Embryophyta</taxon>
        <taxon>Tracheophyta</taxon>
        <taxon>Spermatophyta</taxon>
        <taxon>Magnoliopsida</taxon>
        <taxon>eudicotyledons</taxon>
        <taxon>Gunneridae</taxon>
        <taxon>Pentapetalae</taxon>
        <taxon>rosids</taxon>
        <taxon>malvids</taxon>
        <taxon>Brassicales</taxon>
        <taxon>Brassicaceae</taxon>
        <taxon>Brassiceae</taxon>
        <taxon>Brassica</taxon>
    </lineage>
</organism>
<evidence type="ECO:0008006" key="4">
    <source>
        <dbReference type="Google" id="ProtNLM"/>
    </source>
</evidence>
<dbReference type="EMBL" id="QGKV02001507">
    <property type="protein sequence ID" value="KAF3533040.1"/>
    <property type="molecule type" value="Genomic_DNA"/>
</dbReference>
<accession>A0ABQ7BLL3</accession>
<protein>
    <recommendedName>
        <fullName evidence="4">Transmembrane protein</fullName>
    </recommendedName>
</protein>
<name>A0ABQ7BLL3_BRACR</name>